<evidence type="ECO:0000313" key="17">
    <source>
        <dbReference type="EMBL" id="VDM36839.1"/>
    </source>
</evidence>
<keyword evidence="10" id="KW-0594">Phospholipid biosynthesis</keyword>
<evidence type="ECO:0000256" key="3">
    <source>
        <dbReference type="ARBA" id="ARBA00008655"/>
    </source>
</evidence>
<feature type="compositionally biased region" description="Low complexity" evidence="14">
    <location>
        <begin position="256"/>
        <end position="275"/>
    </location>
</feature>
<keyword evidence="6 15" id="KW-0812">Transmembrane</keyword>
<dbReference type="GO" id="GO:0005783">
    <property type="term" value="C:endoplasmic reticulum"/>
    <property type="evidence" value="ECO:0007669"/>
    <property type="project" value="TreeGrafter"/>
</dbReference>
<evidence type="ECO:0000256" key="7">
    <source>
        <dbReference type="ARBA" id="ARBA00022989"/>
    </source>
</evidence>
<feature type="region of interest" description="Disordered" evidence="14">
    <location>
        <begin position="255"/>
        <end position="299"/>
    </location>
</feature>
<name>A0A3P7G6I0_TOXCA</name>
<dbReference type="Pfam" id="PF01553">
    <property type="entry name" value="Acyltransferase"/>
    <property type="match status" value="1"/>
</dbReference>
<comment type="pathway">
    <text evidence="2">Lipid metabolism.</text>
</comment>
<feature type="transmembrane region" description="Helical" evidence="15">
    <location>
        <begin position="571"/>
        <end position="593"/>
    </location>
</feature>
<dbReference type="GO" id="GO:0004366">
    <property type="term" value="F:glycerol-3-phosphate O-acyltransferase activity"/>
    <property type="evidence" value="ECO:0007669"/>
    <property type="project" value="TreeGrafter"/>
</dbReference>
<evidence type="ECO:0000256" key="10">
    <source>
        <dbReference type="ARBA" id="ARBA00023209"/>
    </source>
</evidence>
<evidence type="ECO:0000256" key="5">
    <source>
        <dbReference type="ARBA" id="ARBA00022679"/>
    </source>
</evidence>
<keyword evidence="4" id="KW-0444">Lipid biosynthesis</keyword>
<protein>
    <recommendedName>
        <fullName evidence="16">Phospholipid/glycerol acyltransferase domain-containing protein</fullName>
    </recommendedName>
</protein>
<keyword evidence="8" id="KW-0443">Lipid metabolism</keyword>
<proteinExistence type="inferred from homology"/>
<evidence type="ECO:0000256" key="11">
    <source>
        <dbReference type="ARBA" id="ARBA00023264"/>
    </source>
</evidence>
<evidence type="ECO:0000256" key="8">
    <source>
        <dbReference type="ARBA" id="ARBA00023098"/>
    </source>
</evidence>
<dbReference type="GO" id="GO:0008654">
    <property type="term" value="P:phospholipid biosynthetic process"/>
    <property type="evidence" value="ECO:0007669"/>
    <property type="project" value="UniProtKB-KW"/>
</dbReference>
<evidence type="ECO:0000256" key="1">
    <source>
        <dbReference type="ARBA" id="ARBA00004370"/>
    </source>
</evidence>
<comment type="pathway">
    <text evidence="13">Phospholipid metabolism.</text>
</comment>
<evidence type="ECO:0000256" key="15">
    <source>
        <dbReference type="SAM" id="Phobius"/>
    </source>
</evidence>
<feature type="domain" description="Phospholipid/glycerol acyltransferase" evidence="16">
    <location>
        <begin position="633"/>
        <end position="748"/>
    </location>
</feature>
<evidence type="ECO:0000256" key="12">
    <source>
        <dbReference type="ARBA" id="ARBA00023315"/>
    </source>
</evidence>
<keyword evidence="9 15" id="KW-0472">Membrane</keyword>
<evidence type="ECO:0000256" key="13">
    <source>
        <dbReference type="ARBA" id="ARBA00025707"/>
    </source>
</evidence>
<dbReference type="CDD" id="cd07991">
    <property type="entry name" value="LPLAT_LPCAT1-like"/>
    <property type="match status" value="1"/>
</dbReference>
<sequence length="887" mass="99653">MPTCGNHVIKIELSFNEELLAGGRFDDWIIVGTNNRPECRLKGNGELQYVIEIAVFNDPCGTQMPSPGVFQNRIRIAQNPAVILRGDENLIVKCMYGLPEVNQLLIPTVNPSFSAVTLHALHINLQYFSDVQTNSLANDVLTMSRESASETNDVQDGSGTLAWAALLSIMGTIFIVILVLMLLFVCIRWRRDTKQAICDRTNIGRLLIAFVRRSDDISKYGATTQSWWAGSKEALQNNALISQEFVIQGHEGLSETTSQASPSVSVTSSVPSDESTNGHSAKCTEHSSGRSTSTAELQPHSYSEWRNRIIHTKNMDLDRCASLRASDIDTYGGQLSEVRSITEIYRSAEMATAEGDTLSQSTLEGGICNTENVITSGRLAKCVEKIRGFGPRKLTEQELGRWRQLVAKDGDLQKAISEARDLTQLQQLHSLPRYHALFTAEKWSNIMKCVADVRFCANAEAARRFTKRSDFQKRNQVCILCSHYFHLILNDSPTKSVFCVCSDAIKAGFEAIAQDEISVAFDVAPPFYTTILEWPGRLPFPDGPRHISRWHILGYLLAVSFRYGVLLPIRFALILSSFVYISIAVLISFFVSFTKQQKLLISVTYCRLFCAGIGLVAKYHNRQFRPKQPGKSCIAVSNHLSPNDIQIINADVEPSANFGFTVTGQKHSGIIWAIEFLAERVAPALWLDRSNADERKKFTDDVIKEGLRGGPVLLFPEGYCTNNTRVLQFRRALFEDGITIYPIAIKQNARFGDSFWSDDQFWRYLLRILTSWAVVYDVFYLEPQRRLKNESAQEFAARVQKLIAKAASAQPIDYDGRLWYKTDEQIRMKHVQMKNLSKRLKETIASELVNESIIESCDLVDHQKGFEDALPSLSTSLKNIPVFSITL</sequence>
<dbReference type="GO" id="GO:0016020">
    <property type="term" value="C:membrane"/>
    <property type="evidence" value="ECO:0007669"/>
    <property type="project" value="UniProtKB-SubCell"/>
</dbReference>
<dbReference type="InterPro" id="IPR045252">
    <property type="entry name" value="LPCAT1-like"/>
</dbReference>
<dbReference type="SMART" id="SM00563">
    <property type="entry name" value="PlsC"/>
    <property type="match status" value="1"/>
</dbReference>
<keyword evidence="5" id="KW-0808">Transferase</keyword>
<feature type="transmembrane region" description="Helical" evidence="15">
    <location>
        <begin position="599"/>
        <end position="617"/>
    </location>
</feature>
<dbReference type="SUPFAM" id="SSF69593">
    <property type="entry name" value="Glycerol-3-phosphate (1)-acyltransferase"/>
    <property type="match status" value="1"/>
</dbReference>
<evidence type="ECO:0000256" key="2">
    <source>
        <dbReference type="ARBA" id="ARBA00005189"/>
    </source>
</evidence>
<keyword evidence="7 15" id="KW-1133">Transmembrane helix</keyword>
<dbReference type="GO" id="GO:0019432">
    <property type="term" value="P:triglyceride biosynthetic process"/>
    <property type="evidence" value="ECO:0007669"/>
    <property type="project" value="TreeGrafter"/>
</dbReference>
<dbReference type="InterPro" id="IPR002123">
    <property type="entry name" value="Plipid/glycerol_acylTrfase"/>
</dbReference>
<reference evidence="17" key="1">
    <citation type="submission" date="2018-11" db="EMBL/GenBank/DDBJ databases">
        <authorList>
            <consortium name="Pathogen Informatics"/>
        </authorList>
    </citation>
    <scope>NUCLEOTIDE SEQUENCE [LARGE SCALE GENOMIC DNA]</scope>
</reference>
<dbReference type="EMBL" id="UYWY01019376">
    <property type="protein sequence ID" value="VDM36839.1"/>
    <property type="molecule type" value="Genomic_DNA"/>
</dbReference>
<organism evidence="17">
    <name type="scientific">Toxocara canis</name>
    <name type="common">Canine roundworm</name>
    <dbReference type="NCBI Taxonomy" id="6265"/>
    <lineage>
        <taxon>Eukaryota</taxon>
        <taxon>Metazoa</taxon>
        <taxon>Ecdysozoa</taxon>
        <taxon>Nematoda</taxon>
        <taxon>Chromadorea</taxon>
        <taxon>Rhabditida</taxon>
        <taxon>Spirurina</taxon>
        <taxon>Ascaridomorpha</taxon>
        <taxon>Ascaridoidea</taxon>
        <taxon>Toxocaridae</taxon>
        <taxon>Toxocara</taxon>
    </lineage>
</organism>
<evidence type="ECO:0000256" key="4">
    <source>
        <dbReference type="ARBA" id="ARBA00022516"/>
    </source>
</evidence>
<keyword evidence="12" id="KW-0012">Acyltransferase</keyword>
<evidence type="ECO:0000256" key="6">
    <source>
        <dbReference type="ARBA" id="ARBA00022692"/>
    </source>
</evidence>
<comment type="subcellular location">
    <subcellularLocation>
        <location evidence="1">Membrane</location>
    </subcellularLocation>
</comment>
<evidence type="ECO:0000256" key="14">
    <source>
        <dbReference type="SAM" id="MobiDB-lite"/>
    </source>
</evidence>
<evidence type="ECO:0000256" key="9">
    <source>
        <dbReference type="ARBA" id="ARBA00023136"/>
    </source>
</evidence>
<keyword evidence="11" id="KW-1208">Phospholipid metabolism</keyword>
<evidence type="ECO:0000259" key="16">
    <source>
        <dbReference type="SMART" id="SM00563"/>
    </source>
</evidence>
<gene>
    <name evidence="17" type="ORF">TCNE_LOCUS5642</name>
</gene>
<accession>A0A3P7G6I0</accession>
<dbReference type="PANTHER" id="PTHR23063:SF6">
    <property type="entry name" value="PHOSPHOLIPID_GLYCEROL ACYLTRANSFERASE DOMAIN-CONTAINING PROTEIN"/>
    <property type="match status" value="1"/>
</dbReference>
<dbReference type="PANTHER" id="PTHR23063">
    <property type="entry name" value="PHOSPHOLIPID ACYLTRANSFERASE"/>
    <property type="match status" value="1"/>
</dbReference>
<dbReference type="AlphaFoldDB" id="A0A3P7G6I0"/>
<comment type="similarity">
    <text evidence="3">Belongs to the 1-acyl-sn-glycerol-3-phosphate acyltransferase family.</text>
</comment>
<feature type="transmembrane region" description="Helical" evidence="15">
    <location>
        <begin position="161"/>
        <end position="187"/>
    </location>
</feature>